<dbReference type="Proteomes" id="UP001558613">
    <property type="component" value="Unassembled WGS sequence"/>
</dbReference>
<evidence type="ECO:0000313" key="1">
    <source>
        <dbReference type="EMBL" id="KAL1258940.1"/>
    </source>
</evidence>
<keyword evidence="2" id="KW-1185">Reference proteome</keyword>
<gene>
    <name evidence="1" type="ORF">QQF64_009517</name>
</gene>
<accession>A0ABR3M2X1</accession>
<protein>
    <submittedName>
        <fullName evidence="1">Uncharacterized protein</fullName>
    </submittedName>
</protein>
<dbReference type="EMBL" id="JAYMGO010000016">
    <property type="protein sequence ID" value="KAL1258940.1"/>
    <property type="molecule type" value="Genomic_DNA"/>
</dbReference>
<sequence>MACSRDSCGFSPCMRCPYQLLKRWRKFNKHLHKWLGIPPSFTSIGLYIRSGQLQLPLSSVVEEFKVAMCRLSLTYTYSQDQLTREAGVRTRSGRKWAISTAIDQAESSLRTKDIIGNPCIRRQSLETAHFQQWSKSTPRKKRTMIKKEVRNLEEEGRRAKSIKLTTQGAWTKWNLPKRTITWSELAAGALLDILSTLQCKVQVEVQLHRGGTGGAMIRPDVIMWSPDGKKIILVELTVLWEEGCEEAAERKKAKYSNFSKIARIRGGQHG</sequence>
<name>A0ABR3M2X1_9TELE</name>
<comment type="caution">
    <text evidence="1">The sequence shown here is derived from an EMBL/GenBank/DDBJ whole genome shotgun (WGS) entry which is preliminary data.</text>
</comment>
<proteinExistence type="predicted"/>
<organism evidence="1 2">
    <name type="scientific">Cirrhinus molitorella</name>
    <name type="common">mud carp</name>
    <dbReference type="NCBI Taxonomy" id="172907"/>
    <lineage>
        <taxon>Eukaryota</taxon>
        <taxon>Metazoa</taxon>
        <taxon>Chordata</taxon>
        <taxon>Craniata</taxon>
        <taxon>Vertebrata</taxon>
        <taxon>Euteleostomi</taxon>
        <taxon>Actinopterygii</taxon>
        <taxon>Neopterygii</taxon>
        <taxon>Teleostei</taxon>
        <taxon>Ostariophysi</taxon>
        <taxon>Cypriniformes</taxon>
        <taxon>Cyprinidae</taxon>
        <taxon>Labeoninae</taxon>
        <taxon>Labeonini</taxon>
        <taxon>Cirrhinus</taxon>
    </lineage>
</organism>
<evidence type="ECO:0000313" key="2">
    <source>
        <dbReference type="Proteomes" id="UP001558613"/>
    </source>
</evidence>
<reference evidence="1 2" key="1">
    <citation type="submission" date="2023-09" db="EMBL/GenBank/DDBJ databases">
        <authorList>
            <person name="Wang M."/>
        </authorList>
    </citation>
    <scope>NUCLEOTIDE SEQUENCE [LARGE SCALE GENOMIC DNA]</scope>
    <source>
        <strain evidence="1">GT-2023</strain>
        <tissue evidence="1">Liver</tissue>
    </source>
</reference>